<organism evidence="9 10">
    <name type="scientific">Candidatus Methanoperedens nitratireducens</name>
    <dbReference type="NCBI Taxonomy" id="1392998"/>
    <lineage>
        <taxon>Archaea</taxon>
        <taxon>Methanobacteriati</taxon>
        <taxon>Methanobacteriota</taxon>
        <taxon>Stenosarchaea group</taxon>
        <taxon>Methanomicrobia</taxon>
        <taxon>Methanosarcinales</taxon>
        <taxon>ANME-2 cluster</taxon>
        <taxon>Candidatus Methanoperedentaceae</taxon>
        <taxon>Candidatus Methanoperedens</taxon>
    </lineage>
</organism>
<evidence type="ECO:0000256" key="2">
    <source>
        <dbReference type="ARBA" id="ARBA00022670"/>
    </source>
</evidence>
<evidence type="ECO:0000256" key="4">
    <source>
        <dbReference type="ARBA" id="ARBA00022825"/>
    </source>
</evidence>
<keyword evidence="10" id="KW-1185">Reference proteome</keyword>
<dbReference type="EMBL" id="FZMP01000227">
    <property type="protein sequence ID" value="SNQ62546.1"/>
    <property type="molecule type" value="Genomic_DNA"/>
</dbReference>
<protein>
    <recommendedName>
        <fullName evidence="11">DUF2341 domain-containing protein</fullName>
    </recommendedName>
</protein>
<dbReference type="OrthoDB" id="101984at2157"/>
<evidence type="ECO:0000259" key="7">
    <source>
        <dbReference type="Pfam" id="PF00082"/>
    </source>
</evidence>
<dbReference type="InterPro" id="IPR051048">
    <property type="entry name" value="Peptidase_S8/S53_subtilisin"/>
</dbReference>
<dbReference type="Pfam" id="PF10102">
    <property type="entry name" value="DUF2341"/>
    <property type="match status" value="1"/>
</dbReference>
<feature type="region of interest" description="Disordered" evidence="6">
    <location>
        <begin position="137"/>
        <end position="161"/>
    </location>
</feature>
<dbReference type="RefSeq" id="WP_096207088.1">
    <property type="nucleotide sequence ID" value="NZ_FZMP01000227.1"/>
</dbReference>
<dbReference type="SUPFAM" id="SSF52743">
    <property type="entry name" value="Subtilisin-like"/>
    <property type="match status" value="1"/>
</dbReference>
<name>A0A284VTC1_9EURY</name>
<keyword evidence="2" id="KW-0645">Protease</keyword>
<evidence type="ECO:0000256" key="5">
    <source>
        <dbReference type="PROSITE-ProRule" id="PRU01240"/>
    </source>
</evidence>
<dbReference type="InterPro" id="IPR013783">
    <property type="entry name" value="Ig-like_fold"/>
</dbReference>
<dbReference type="InterPro" id="IPR018765">
    <property type="entry name" value="DUF2341"/>
</dbReference>
<dbReference type="Gene3D" id="2.60.120.380">
    <property type="match status" value="1"/>
</dbReference>
<accession>A0A284VTC1</accession>
<dbReference type="AlphaFoldDB" id="A0A284VTC1"/>
<dbReference type="Proteomes" id="UP000218615">
    <property type="component" value="Unassembled WGS sequence"/>
</dbReference>
<dbReference type="Gene3D" id="3.40.50.200">
    <property type="entry name" value="Peptidase S8/S53 domain"/>
    <property type="match status" value="1"/>
</dbReference>
<dbReference type="InterPro" id="IPR008979">
    <property type="entry name" value="Galactose-bd-like_sf"/>
</dbReference>
<evidence type="ECO:0000313" key="9">
    <source>
        <dbReference type="EMBL" id="SNQ62546.1"/>
    </source>
</evidence>
<dbReference type="InterPro" id="IPR000209">
    <property type="entry name" value="Peptidase_S8/S53_dom"/>
</dbReference>
<evidence type="ECO:0000256" key="1">
    <source>
        <dbReference type="ARBA" id="ARBA00011073"/>
    </source>
</evidence>
<evidence type="ECO:0000259" key="8">
    <source>
        <dbReference type="Pfam" id="PF10102"/>
    </source>
</evidence>
<reference evidence="10" key="1">
    <citation type="submission" date="2017-06" db="EMBL/GenBank/DDBJ databases">
        <authorList>
            <person name="Cremers G."/>
        </authorList>
    </citation>
    <scope>NUCLEOTIDE SEQUENCE [LARGE SCALE GENOMIC DNA]</scope>
</reference>
<sequence>MAPDIELAVLKATGTPGPLGDVNQQIYDAIDHAANDAGAQVISMSLGITNESGFVVNSDGTSKWEQKADWVARNGTIFVKSAGNEGDRGYYSITSPGTAKNVIAVGATNHWYHEETNVTVKDTAGGENIDDVTIYSSGGDTGDNGNEHGRDKPEVVAPGGSVSNNCSIYGDGVVSARGKTDNQSSYLSDVNGDCSYKNSDLYRLAGTSMAAPHVSGTAALIIDNYNFAKSDRNAAMVKAMIVGSGINIGDNDRIANHTENHVDDDIGYGKVDLYQAIGYNGSTRKNWYFGDSLNSSGAVVNYTFTVPGDQTYHYIKATVVWNDPPTTATDPNWGALKNDIDIELRNPSGTLIESSNSYQQNIEQINYYNPSGITSGDWKLQVKARSHWDSTQEFGGFINLYTDKPSVNVRAFSNKSNVSAGDKIQITATVNNTGGEVASGIIVSLNLTSPLGSSIGDNFTIDSGYEKTLLGNIPPLGSRTVSWNLTVKNAITETTFSINATYSNTGSATNGTVTLNGNSISGWDYRKQKTINGTTAGAQTNYQMKLTLYNSTGTDTPGNVYLGGNAMSDFGDIRFTKSDGVTLLDYWIESYTPGVSAVVWVKIDSIPASPSTANIYLYYGNPSATSVSNGDATFLLFDDFLGTSLDTTKWNKVTRFGYSGNSISVSGSNITITADINDGYGISAKNSPSSTGYQAFETRGYYVLVQPKSGYTHGYMFAPITLLQDNIHHVYDSPTGGGYYAEWFRDGLTNLNKLVSGSGTSLTSSSVTMTAGSLYNQTLILDNTYVRWLINGTDASPAASDTSYRTGLYAGIQPYAGASVKVDVAFIRNYNSPEPTWG</sequence>
<evidence type="ECO:0000256" key="3">
    <source>
        <dbReference type="ARBA" id="ARBA00022801"/>
    </source>
</evidence>
<evidence type="ECO:0000313" key="10">
    <source>
        <dbReference type="Proteomes" id="UP000218615"/>
    </source>
</evidence>
<dbReference type="Gene3D" id="2.60.40.10">
    <property type="entry name" value="Immunoglobulins"/>
    <property type="match status" value="1"/>
</dbReference>
<feature type="compositionally biased region" description="Basic and acidic residues" evidence="6">
    <location>
        <begin position="145"/>
        <end position="154"/>
    </location>
</feature>
<dbReference type="GO" id="GO:0004252">
    <property type="term" value="F:serine-type endopeptidase activity"/>
    <property type="evidence" value="ECO:0007669"/>
    <property type="project" value="InterPro"/>
</dbReference>
<dbReference type="GO" id="GO:0006508">
    <property type="term" value="P:proteolysis"/>
    <property type="evidence" value="ECO:0007669"/>
    <property type="project" value="UniProtKB-KW"/>
</dbReference>
<dbReference type="Pfam" id="PF00082">
    <property type="entry name" value="Peptidase_S8"/>
    <property type="match status" value="1"/>
</dbReference>
<feature type="domain" description="Peptidase S8/S53" evidence="7">
    <location>
        <begin position="2"/>
        <end position="269"/>
    </location>
</feature>
<evidence type="ECO:0000256" key="6">
    <source>
        <dbReference type="SAM" id="MobiDB-lite"/>
    </source>
</evidence>
<evidence type="ECO:0008006" key="11">
    <source>
        <dbReference type="Google" id="ProtNLM"/>
    </source>
</evidence>
<dbReference type="PANTHER" id="PTHR43399">
    <property type="entry name" value="SUBTILISIN-RELATED"/>
    <property type="match status" value="1"/>
</dbReference>
<comment type="caution">
    <text evidence="5">Lacks conserved residue(s) required for the propagation of feature annotation.</text>
</comment>
<comment type="similarity">
    <text evidence="1 5">Belongs to the peptidase S8 family.</text>
</comment>
<dbReference type="PANTHER" id="PTHR43399:SF4">
    <property type="entry name" value="CELL WALL-ASSOCIATED PROTEASE"/>
    <property type="match status" value="1"/>
</dbReference>
<gene>
    <name evidence="9" type="ORF">MNV_780014</name>
</gene>
<keyword evidence="3" id="KW-0378">Hydrolase</keyword>
<dbReference type="InterPro" id="IPR036852">
    <property type="entry name" value="Peptidase_S8/S53_dom_sf"/>
</dbReference>
<dbReference type="SUPFAM" id="SSF49785">
    <property type="entry name" value="Galactose-binding domain-like"/>
    <property type="match status" value="1"/>
</dbReference>
<dbReference type="InterPro" id="IPR023828">
    <property type="entry name" value="Peptidase_S8_Ser-AS"/>
</dbReference>
<proteinExistence type="inferred from homology"/>
<dbReference type="PROSITE" id="PS51892">
    <property type="entry name" value="SUBTILASE"/>
    <property type="match status" value="1"/>
</dbReference>
<feature type="domain" description="DUF2341" evidence="8">
    <location>
        <begin position="569"/>
        <end position="652"/>
    </location>
</feature>
<keyword evidence="4" id="KW-0720">Serine protease</keyword>
<dbReference type="PROSITE" id="PS00138">
    <property type="entry name" value="SUBTILASE_SER"/>
    <property type="match status" value="1"/>
</dbReference>